<dbReference type="EMBL" id="SNXY01000007">
    <property type="protein sequence ID" value="TDP85562.1"/>
    <property type="molecule type" value="Genomic_DNA"/>
</dbReference>
<dbReference type="InterPro" id="IPR032720">
    <property type="entry name" value="Cys_rich_CWC"/>
</dbReference>
<evidence type="ECO:0000313" key="1">
    <source>
        <dbReference type="EMBL" id="TDP85562.1"/>
    </source>
</evidence>
<evidence type="ECO:0000313" key="2">
    <source>
        <dbReference type="Proteomes" id="UP000294547"/>
    </source>
</evidence>
<accession>A0A4R6RGY6</accession>
<reference evidence="1 2" key="1">
    <citation type="submission" date="2019-03" db="EMBL/GenBank/DDBJ databases">
        <title>Genomic Encyclopedia of Type Strains, Phase IV (KMG-IV): sequencing the most valuable type-strain genomes for metagenomic binning, comparative biology and taxonomic classification.</title>
        <authorList>
            <person name="Goeker M."/>
        </authorList>
    </citation>
    <scope>NUCLEOTIDE SEQUENCE [LARGE SCALE GENOMIC DNA]</scope>
    <source>
        <strain evidence="1 2">DSM 102969</strain>
    </source>
</reference>
<sequence length="72" mass="7564">MTTPPPPPRPMVCETCGAPFECLSGRGPDACWCAGLPFRLPMPLPPEAGPVADCLCPRCLAALAERLAATRD</sequence>
<comment type="caution">
    <text evidence="1">The sequence shown here is derived from an EMBL/GenBank/DDBJ whole genome shotgun (WGS) entry which is preliminary data.</text>
</comment>
<protein>
    <submittedName>
        <fullName evidence="1">Cysteine-rich CWC protein</fullName>
    </submittedName>
</protein>
<keyword evidence="2" id="KW-1185">Reference proteome</keyword>
<dbReference type="RefSeq" id="WP_126541400.1">
    <property type="nucleotide sequence ID" value="NZ_BSPM01000004.1"/>
</dbReference>
<name>A0A4R6RGY6_9HYPH</name>
<dbReference type="OrthoDB" id="7276039at2"/>
<dbReference type="AlphaFoldDB" id="A0A4R6RGY6"/>
<dbReference type="Proteomes" id="UP000294547">
    <property type="component" value="Unassembled WGS sequence"/>
</dbReference>
<proteinExistence type="predicted"/>
<gene>
    <name evidence="1" type="ORF">EDD54_2416</name>
</gene>
<dbReference type="Pfam" id="PF14375">
    <property type="entry name" value="Cys_rich_CWC"/>
    <property type="match status" value="1"/>
</dbReference>
<organism evidence="1 2">
    <name type="scientific">Oharaeibacter diazotrophicus</name>
    <dbReference type="NCBI Taxonomy" id="1920512"/>
    <lineage>
        <taxon>Bacteria</taxon>
        <taxon>Pseudomonadati</taxon>
        <taxon>Pseudomonadota</taxon>
        <taxon>Alphaproteobacteria</taxon>
        <taxon>Hyphomicrobiales</taxon>
        <taxon>Pleomorphomonadaceae</taxon>
        <taxon>Oharaeibacter</taxon>
    </lineage>
</organism>